<dbReference type="Gene3D" id="3.40.50.2000">
    <property type="entry name" value="Glycogen Phosphorylase B"/>
    <property type="match status" value="2"/>
</dbReference>
<gene>
    <name evidence="3" type="ORF">SSPSH_002788</name>
</gene>
<dbReference type="STRING" id="1033802.SSPSH_002788"/>
<dbReference type="eggNOG" id="COG0438">
    <property type="taxonomic scope" value="Bacteria"/>
</dbReference>
<comment type="caution">
    <text evidence="3">The sequence shown here is derived from an EMBL/GenBank/DDBJ whole genome shotgun (WGS) entry which is preliminary data.</text>
</comment>
<dbReference type="Pfam" id="PF00534">
    <property type="entry name" value="Glycos_transf_1"/>
    <property type="match status" value="1"/>
</dbReference>
<dbReference type="EC" id="2.4.1.157" evidence="3"/>
<dbReference type="CDD" id="cd03811">
    <property type="entry name" value="GT4_GT28_WabH-like"/>
    <property type="match status" value="1"/>
</dbReference>
<dbReference type="InterPro" id="IPR028098">
    <property type="entry name" value="Glyco_trans_4-like_N"/>
</dbReference>
<feature type="domain" description="Glycosyltransferase subfamily 4-like N-terminal" evidence="2">
    <location>
        <begin position="58"/>
        <end position="252"/>
    </location>
</feature>
<keyword evidence="3" id="KW-0808">Transferase</keyword>
<keyword evidence="3" id="KW-0328">Glycosyltransferase</keyword>
<dbReference type="SUPFAM" id="SSF53756">
    <property type="entry name" value="UDP-Glycosyltransferase/glycogen phosphorylase"/>
    <property type="match status" value="1"/>
</dbReference>
<dbReference type="EMBL" id="AFNV02000020">
    <property type="protein sequence ID" value="ERJ18328.1"/>
    <property type="molecule type" value="Genomic_DNA"/>
</dbReference>
<evidence type="ECO:0000259" key="2">
    <source>
        <dbReference type="Pfam" id="PF13439"/>
    </source>
</evidence>
<dbReference type="Proteomes" id="UP000006242">
    <property type="component" value="Unassembled WGS sequence"/>
</dbReference>
<dbReference type="AlphaFoldDB" id="U2FVJ4"/>
<reference evidence="3 4" key="1">
    <citation type="journal article" date="2011" name="J. Bacteriol.">
        <title>Genome sequence of Salinisphaera shabanensis, a gammaproteobacterium from the harsh, variable environment of the brine-seawater interface of the Shaban Deep in the Red Sea.</title>
        <authorList>
            <person name="Antunes A."/>
            <person name="Alam I."/>
            <person name="Bajic V.B."/>
            <person name="Stingl U."/>
        </authorList>
    </citation>
    <scope>NUCLEOTIDE SEQUENCE [LARGE SCALE GENOMIC DNA]</scope>
    <source>
        <strain evidence="3 4">E1L3A</strain>
    </source>
</reference>
<feature type="domain" description="Glycosyl transferase family 1" evidence="1">
    <location>
        <begin position="273"/>
        <end position="421"/>
    </location>
</feature>
<dbReference type="PANTHER" id="PTHR12526:SF637">
    <property type="entry name" value="GLYCOSYLTRANSFERASE EPSF-RELATED"/>
    <property type="match status" value="1"/>
</dbReference>
<dbReference type="InterPro" id="IPR001296">
    <property type="entry name" value="Glyco_trans_1"/>
</dbReference>
<sequence length="451" mass="49625">MKRLGGNHSLSNRADHTKRMSYNRVVIDTAQRNRHKTRMNTPSSAPGHVAVYCPDLGGGVAHIALAQIDILQAAGHTVDLLLHRDVGEYRAQVPADVRILTLESADSESIGQYMRRALSGHPMMRIRARYISPNRLTDLEFLPALVDYLETRQPVLLLANVWNTVLVAACACAAVQRSPRLIGLFHGTFFAEAAQRRSARKHPWRWRHFYAFCRHFYSQADALASVSDGVGQDLVRIVGVAHPQVETLSNPVVSPRLAARAAEPVTHAWLQSDAPPLIVAVGRLSPEKNHALLLHAFARLRASRPDVRLAILGEGSERTHLESLRDELGLTECVLMPGWVDNPHAWMARATMVALSSNWEGLGNVLIEALACGVPVVATDCPHGPREVLDHGRYGRLVPVNDVDAFASAIEQTLDADRNSDLLIARAQHYSVAAATQRYRALVQRVLAGSL</sequence>
<proteinExistence type="predicted"/>
<dbReference type="GO" id="GO:0016757">
    <property type="term" value="F:glycosyltransferase activity"/>
    <property type="evidence" value="ECO:0007669"/>
    <property type="project" value="UniProtKB-KW"/>
</dbReference>
<dbReference type="Pfam" id="PF13439">
    <property type="entry name" value="Glyco_transf_4"/>
    <property type="match status" value="1"/>
</dbReference>
<dbReference type="PANTHER" id="PTHR12526">
    <property type="entry name" value="GLYCOSYLTRANSFERASE"/>
    <property type="match status" value="1"/>
</dbReference>
<evidence type="ECO:0000259" key="1">
    <source>
        <dbReference type="Pfam" id="PF00534"/>
    </source>
</evidence>
<organism evidence="3 4">
    <name type="scientific">Salinisphaera shabanensis E1L3A</name>
    <dbReference type="NCBI Taxonomy" id="1033802"/>
    <lineage>
        <taxon>Bacteria</taxon>
        <taxon>Pseudomonadati</taxon>
        <taxon>Pseudomonadota</taxon>
        <taxon>Gammaproteobacteria</taxon>
        <taxon>Salinisphaerales</taxon>
        <taxon>Salinisphaeraceae</taxon>
        <taxon>Salinisphaera</taxon>
    </lineage>
</organism>
<evidence type="ECO:0000313" key="3">
    <source>
        <dbReference type="EMBL" id="ERJ18328.1"/>
    </source>
</evidence>
<reference evidence="3 4" key="2">
    <citation type="journal article" date="2013" name="PLoS ONE">
        <title>INDIGO - INtegrated Data Warehouse of MIcrobial GenOmes with Examples from the Red Sea Extremophiles.</title>
        <authorList>
            <person name="Alam I."/>
            <person name="Antunes A."/>
            <person name="Kamau A.A."/>
            <person name="Ba Alawi W."/>
            <person name="Kalkatawi M."/>
            <person name="Stingl U."/>
            <person name="Bajic V.B."/>
        </authorList>
    </citation>
    <scope>NUCLEOTIDE SEQUENCE [LARGE SCALE GENOMIC DNA]</scope>
    <source>
        <strain evidence="3 4">E1L3A</strain>
    </source>
</reference>
<name>U2FVJ4_9GAMM</name>
<evidence type="ECO:0000313" key="4">
    <source>
        <dbReference type="Proteomes" id="UP000006242"/>
    </source>
</evidence>
<keyword evidence="4" id="KW-1185">Reference proteome</keyword>
<accession>U2FVJ4</accession>
<protein>
    <submittedName>
        <fullName evidence="3">12-diacylglycerol 3-glucosyltransferase protein</fullName>
        <ecNumber evidence="3">2.4.1.157</ecNumber>
    </submittedName>
</protein>